<dbReference type="Proteomes" id="UP000549343">
    <property type="component" value="Unassembled WGS sequence"/>
</dbReference>
<sequence>MKREWAPAALALRDAVRAVLADHGGVEIARSAEERPRVRGDDLRPALESVGVLDLDPLGDAEESEAAMLAVRACGAVVAPWPLARALSVPVEWRARCQAIYVVDGPVSHLDHADLFESAGAVPLGGDPLPRAVAPTGSRSRAPLDPFGVPVELRGPAGAAALPDRALLMSFVLDGFWVAGALETVALQAAGYAGTRRQFGRPIGRFGEIRWRLADIAVAMDGLDELATYTWFQVHRGRATLADALALRLGMLEAADSVLRHAHQVFGAIGLCEEHDLTVLDRHLAPVLLRPASLSRTRSLLLEAVNRHGFRGTFDVPRR</sequence>
<keyword evidence="6" id="KW-1185">Reference proteome</keyword>
<dbReference type="Pfam" id="PF00441">
    <property type="entry name" value="Acyl-CoA_dh_1"/>
    <property type="match status" value="1"/>
</dbReference>
<evidence type="ECO:0000313" key="4">
    <source>
        <dbReference type="EMBL" id="MBB4774819.1"/>
    </source>
</evidence>
<dbReference type="InterPro" id="IPR036250">
    <property type="entry name" value="AcylCo_DH-like_C"/>
</dbReference>
<dbReference type="RefSeq" id="WP_184883721.1">
    <property type="nucleotide sequence ID" value="NZ_BAAAHD010000025.1"/>
</dbReference>
<reference evidence="3" key="4">
    <citation type="submission" date="2023-12" db="EMBL/GenBank/DDBJ databases">
        <authorList>
            <person name="Sun Q."/>
            <person name="Inoue M."/>
        </authorList>
    </citation>
    <scope>NUCLEOTIDE SEQUENCE</scope>
    <source>
        <strain evidence="3">JCM 10667</strain>
    </source>
</reference>
<dbReference type="SUPFAM" id="SSF47203">
    <property type="entry name" value="Acyl-CoA dehydrogenase C-terminal domain-like"/>
    <property type="match status" value="1"/>
</dbReference>
<evidence type="ECO:0000256" key="1">
    <source>
        <dbReference type="ARBA" id="ARBA00022630"/>
    </source>
</evidence>
<protein>
    <submittedName>
        <fullName evidence="3">Acyl-CoA dehydrogenase family protein</fullName>
    </submittedName>
</protein>
<proteinExistence type="predicted"/>
<evidence type="ECO:0000259" key="2">
    <source>
        <dbReference type="Pfam" id="PF00441"/>
    </source>
</evidence>
<evidence type="ECO:0000313" key="3">
    <source>
        <dbReference type="EMBL" id="GAA0566198.1"/>
    </source>
</evidence>
<dbReference type="EMBL" id="JACHMV010000001">
    <property type="protein sequence ID" value="MBB4774819.1"/>
    <property type="molecule type" value="Genomic_DNA"/>
</dbReference>
<accession>A0A7W7ID01</accession>
<dbReference type="Gene3D" id="1.20.140.10">
    <property type="entry name" value="Butyryl-CoA Dehydrogenase, subunit A, domain 3"/>
    <property type="match status" value="1"/>
</dbReference>
<evidence type="ECO:0000313" key="6">
    <source>
        <dbReference type="Proteomes" id="UP001501427"/>
    </source>
</evidence>
<reference evidence="6" key="2">
    <citation type="journal article" date="2019" name="Int. J. Syst. Evol. Microbiol.">
        <title>The Global Catalogue of Microorganisms (GCM) 10K type strain sequencing project: providing services to taxonomists for standard genome sequencing and annotation.</title>
        <authorList>
            <consortium name="The Broad Institute Genomics Platform"/>
            <consortium name="The Broad Institute Genome Sequencing Center for Infectious Disease"/>
            <person name="Wu L."/>
            <person name="Ma J."/>
        </authorList>
    </citation>
    <scope>NUCLEOTIDE SEQUENCE [LARGE SCALE GENOMIC DNA]</scope>
    <source>
        <strain evidence="6">JCM 10667</strain>
    </source>
</reference>
<keyword evidence="1" id="KW-0285">Flavoprotein</keyword>
<dbReference type="EMBL" id="BAAAHD010000025">
    <property type="protein sequence ID" value="GAA0566198.1"/>
    <property type="molecule type" value="Genomic_DNA"/>
</dbReference>
<dbReference type="InterPro" id="IPR009075">
    <property type="entry name" value="AcylCo_DH/oxidase_C"/>
</dbReference>
<dbReference type="AlphaFoldDB" id="A0A7W7ID01"/>
<organism evidence="4 5">
    <name type="scientific">Actinomadura livida</name>
    <dbReference type="NCBI Taxonomy" id="79909"/>
    <lineage>
        <taxon>Bacteria</taxon>
        <taxon>Bacillati</taxon>
        <taxon>Actinomycetota</taxon>
        <taxon>Actinomycetes</taxon>
        <taxon>Streptosporangiales</taxon>
        <taxon>Thermomonosporaceae</taxon>
        <taxon>Actinomadura</taxon>
    </lineage>
</organism>
<reference evidence="4 5" key="3">
    <citation type="submission" date="2020-08" db="EMBL/GenBank/DDBJ databases">
        <title>Sequencing the genomes of 1000 actinobacteria strains.</title>
        <authorList>
            <person name="Klenk H.-P."/>
        </authorList>
    </citation>
    <scope>NUCLEOTIDE SEQUENCE [LARGE SCALE GENOMIC DNA]</scope>
    <source>
        <strain evidence="4 5">DSM 44772</strain>
    </source>
</reference>
<gene>
    <name evidence="4" type="ORF">F4557_003237</name>
    <name evidence="3" type="ORF">GCM10009546_30660</name>
</gene>
<dbReference type="Proteomes" id="UP001501427">
    <property type="component" value="Unassembled WGS sequence"/>
</dbReference>
<dbReference type="GO" id="GO:0016627">
    <property type="term" value="F:oxidoreductase activity, acting on the CH-CH group of donors"/>
    <property type="evidence" value="ECO:0007669"/>
    <property type="project" value="InterPro"/>
</dbReference>
<comment type="caution">
    <text evidence="4">The sequence shown here is derived from an EMBL/GenBank/DDBJ whole genome shotgun (WGS) entry which is preliminary data.</text>
</comment>
<evidence type="ECO:0000313" key="5">
    <source>
        <dbReference type="Proteomes" id="UP000549343"/>
    </source>
</evidence>
<feature type="domain" description="Acyl-CoA dehydrogenase/oxidase C-terminal" evidence="2">
    <location>
        <begin position="179"/>
        <end position="277"/>
    </location>
</feature>
<reference evidence="3" key="1">
    <citation type="journal article" date="2014" name="Int. J. Syst. Evol. Microbiol.">
        <title>Complete genome of a new Firmicutes species belonging to the dominant human colonic microbiota ('Ruminococcus bicirculans') reveals two chromosomes and a selective capacity to utilize plant glucans.</title>
        <authorList>
            <consortium name="NISC Comparative Sequencing Program"/>
            <person name="Wegmann U."/>
            <person name="Louis P."/>
            <person name="Goesmann A."/>
            <person name="Henrissat B."/>
            <person name="Duncan S.H."/>
            <person name="Flint H.J."/>
        </authorList>
    </citation>
    <scope>NUCLEOTIDE SEQUENCE</scope>
    <source>
        <strain evidence="3">JCM 10667</strain>
    </source>
</reference>
<name>A0A7W7ID01_9ACTN</name>